<protein>
    <submittedName>
        <fullName evidence="1">Uncharacterized protein</fullName>
    </submittedName>
</protein>
<gene>
    <name evidence="1" type="ORF">LR48_Vigan03g131800</name>
</gene>
<evidence type="ECO:0000313" key="1">
    <source>
        <dbReference type="EMBL" id="KOM37936.1"/>
    </source>
</evidence>
<dbReference type="AlphaFoldDB" id="A0A0L9U572"/>
<dbReference type="Proteomes" id="UP000053144">
    <property type="component" value="Chromosome 3"/>
</dbReference>
<proteinExistence type="predicted"/>
<sequence length="66" mass="7303">MIHLAIYHWPPIKTSPDHGGTYSTERDIVRFGSSPPGLASHQWSPKGVAIKMSVEGFVSRRQVLMG</sequence>
<dbReference type="EMBL" id="CM003373">
    <property type="protein sequence ID" value="KOM37936.1"/>
    <property type="molecule type" value="Genomic_DNA"/>
</dbReference>
<name>A0A0L9U572_PHAAN</name>
<organism evidence="1 2">
    <name type="scientific">Phaseolus angularis</name>
    <name type="common">Azuki bean</name>
    <name type="synonym">Vigna angularis</name>
    <dbReference type="NCBI Taxonomy" id="3914"/>
    <lineage>
        <taxon>Eukaryota</taxon>
        <taxon>Viridiplantae</taxon>
        <taxon>Streptophyta</taxon>
        <taxon>Embryophyta</taxon>
        <taxon>Tracheophyta</taxon>
        <taxon>Spermatophyta</taxon>
        <taxon>Magnoliopsida</taxon>
        <taxon>eudicotyledons</taxon>
        <taxon>Gunneridae</taxon>
        <taxon>Pentapetalae</taxon>
        <taxon>rosids</taxon>
        <taxon>fabids</taxon>
        <taxon>Fabales</taxon>
        <taxon>Fabaceae</taxon>
        <taxon>Papilionoideae</taxon>
        <taxon>50 kb inversion clade</taxon>
        <taxon>NPAAA clade</taxon>
        <taxon>indigoferoid/millettioid clade</taxon>
        <taxon>Phaseoleae</taxon>
        <taxon>Vigna</taxon>
    </lineage>
</organism>
<accession>A0A0L9U572</accession>
<reference evidence="2" key="1">
    <citation type="journal article" date="2015" name="Proc. Natl. Acad. Sci. U.S.A.">
        <title>Genome sequencing of adzuki bean (Vigna angularis) provides insight into high starch and low fat accumulation and domestication.</title>
        <authorList>
            <person name="Yang K."/>
            <person name="Tian Z."/>
            <person name="Chen C."/>
            <person name="Luo L."/>
            <person name="Zhao B."/>
            <person name="Wang Z."/>
            <person name="Yu L."/>
            <person name="Li Y."/>
            <person name="Sun Y."/>
            <person name="Li W."/>
            <person name="Chen Y."/>
            <person name="Li Y."/>
            <person name="Zhang Y."/>
            <person name="Ai D."/>
            <person name="Zhao J."/>
            <person name="Shang C."/>
            <person name="Ma Y."/>
            <person name="Wu B."/>
            <person name="Wang M."/>
            <person name="Gao L."/>
            <person name="Sun D."/>
            <person name="Zhang P."/>
            <person name="Guo F."/>
            <person name="Wang W."/>
            <person name="Li Y."/>
            <person name="Wang J."/>
            <person name="Varshney R.K."/>
            <person name="Wang J."/>
            <person name="Ling H.Q."/>
            <person name="Wan P."/>
        </authorList>
    </citation>
    <scope>NUCLEOTIDE SEQUENCE</scope>
    <source>
        <strain evidence="2">cv. Jingnong 6</strain>
    </source>
</reference>
<dbReference type="Gramene" id="KOM37936">
    <property type="protein sequence ID" value="KOM37936"/>
    <property type="gene ID" value="LR48_Vigan03g131800"/>
</dbReference>
<evidence type="ECO:0000313" key="2">
    <source>
        <dbReference type="Proteomes" id="UP000053144"/>
    </source>
</evidence>